<feature type="compositionally biased region" description="Polar residues" evidence="9">
    <location>
        <begin position="369"/>
        <end position="388"/>
    </location>
</feature>
<evidence type="ECO:0000259" key="11">
    <source>
        <dbReference type="SMART" id="SM00892"/>
    </source>
</evidence>
<dbReference type="InterPro" id="IPR008256">
    <property type="entry name" value="Peptidase_S1B"/>
</dbReference>
<evidence type="ECO:0000259" key="10">
    <source>
        <dbReference type="SMART" id="SM00477"/>
    </source>
</evidence>
<name>A0A5C6BEM0_9BACT</name>
<keyword evidence="3" id="KW-0732">Signal</keyword>
<dbReference type="GO" id="GO:0004519">
    <property type="term" value="F:endonuclease activity"/>
    <property type="evidence" value="ECO:0007669"/>
    <property type="project" value="TreeGrafter"/>
</dbReference>
<dbReference type="AlphaFoldDB" id="A0A5C6BEM0"/>
<dbReference type="CDD" id="cd00091">
    <property type="entry name" value="NUC"/>
    <property type="match status" value="1"/>
</dbReference>
<protein>
    <recommendedName>
        <fullName evidence="8">Serine protease</fullName>
        <ecNumber evidence="8">3.4.21.-</ecNumber>
    </recommendedName>
</protein>
<keyword evidence="2 8" id="KW-0645">Protease</keyword>
<evidence type="ECO:0000256" key="1">
    <source>
        <dbReference type="ARBA" id="ARBA00008764"/>
    </source>
</evidence>
<evidence type="ECO:0000256" key="2">
    <source>
        <dbReference type="ARBA" id="ARBA00022670"/>
    </source>
</evidence>
<dbReference type="EC" id="3.4.21.-" evidence="8"/>
<feature type="domain" description="ENPP1-3/EXOG-like endonuclease/phosphodiesterase" evidence="10">
    <location>
        <begin position="491"/>
        <end position="700"/>
    </location>
</feature>
<feature type="domain" description="DNA/RNA non-specific endonuclease/pyrophosphatase/phosphodiesterase" evidence="11">
    <location>
        <begin position="490"/>
        <end position="701"/>
    </location>
</feature>
<dbReference type="InterPro" id="IPR001604">
    <property type="entry name" value="Endo_G_ENPP1-like_dom"/>
</dbReference>
<dbReference type="RefSeq" id="WP_146409958.1">
    <property type="nucleotide sequence ID" value="NZ_SJPU01000009.1"/>
</dbReference>
<keyword evidence="7" id="KW-0479">Metal-binding</keyword>
<evidence type="ECO:0000256" key="5">
    <source>
        <dbReference type="ARBA" id="ARBA00022825"/>
    </source>
</evidence>
<dbReference type="Pfam" id="PF13365">
    <property type="entry name" value="Trypsin_2"/>
    <property type="match status" value="1"/>
</dbReference>
<evidence type="ECO:0000256" key="8">
    <source>
        <dbReference type="RuleBase" id="RU004296"/>
    </source>
</evidence>
<dbReference type="InterPro" id="IPR044925">
    <property type="entry name" value="His-Me_finger_sf"/>
</dbReference>
<dbReference type="InterPro" id="IPR044929">
    <property type="entry name" value="DNA/RNA_non-sp_Endonuclease_sf"/>
</dbReference>
<dbReference type="InterPro" id="IPR040255">
    <property type="entry name" value="Non-specific_endonuclease"/>
</dbReference>
<feature type="compositionally biased region" description="Low complexity" evidence="9">
    <location>
        <begin position="412"/>
        <end position="422"/>
    </location>
</feature>
<dbReference type="InterPro" id="IPR009003">
    <property type="entry name" value="Peptidase_S1_PA"/>
</dbReference>
<evidence type="ECO:0000313" key="13">
    <source>
        <dbReference type="Proteomes" id="UP000319908"/>
    </source>
</evidence>
<feature type="binding site" evidence="7">
    <location>
        <position position="589"/>
    </location>
    <ligand>
        <name>Mg(2+)</name>
        <dbReference type="ChEBI" id="CHEBI:18420"/>
        <note>catalytic</note>
    </ligand>
</feature>
<dbReference type="OrthoDB" id="9770276at2"/>
<proteinExistence type="inferred from homology"/>
<dbReference type="GO" id="GO:0006508">
    <property type="term" value="P:proteolysis"/>
    <property type="evidence" value="ECO:0007669"/>
    <property type="project" value="UniProtKB-KW"/>
</dbReference>
<gene>
    <name evidence="12" type="primary">nucA_1</name>
    <name evidence="12" type="ORF">Poly21_55340</name>
</gene>
<feature type="active site" description="Proton acceptor" evidence="6">
    <location>
        <position position="553"/>
    </location>
</feature>
<evidence type="ECO:0000256" key="7">
    <source>
        <dbReference type="PIRSR" id="PIRSR640255-2"/>
    </source>
</evidence>
<dbReference type="InterPro" id="IPR020821">
    <property type="entry name" value="ENPP1-3/EXOG-like_nuc-like"/>
</dbReference>
<evidence type="ECO:0000256" key="6">
    <source>
        <dbReference type="PIRSR" id="PIRSR640255-1"/>
    </source>
</evidence>
<feature type="region of interest" description="Disordered" evidence="9">
    <location>
        <begin position="412"/>
        <end position="443"/>
    </location>
</feature>
<dbReference type="Gene3D" id="2.40.10.10">
    <property type="entry name" value="Trypsin-like serine proteases"/>
    <property type="match status" value="2"/>
</dbReference>
<dbReference type="Gene3D" id="3.40.570.10">
    <property type="entry name" value="Extracellular Endonuclease, subunit A"/>
    <property type="match status" value="1"/>
</dbReference>
<sequence>MEKPLPPDELARRIAQTLKSLAGDTPVEEFVGFVGDDDSMEGVSSREIKKAQNAAASMQRGKTPSAEGMYHLEAIVHLKHRPSHRVTNNTFDAFPGDFRYMSTDRKVRKCIETSFPAIGRIDITDLHRYEGTGFVVGKNLVMTNRHVGQIFTQGVGRHRIRLQPWGTEIDFAEEPGFDEPDGYELIEPIMIHPYWDMALFRADLPDIQPLELSTTPYKTLLKRNQDIVAIGYPARDSRNGQRAQREIFGDEYEIKRIAPGRIAKRKREISSRWLSVPVDALAHDASTLGGNSGSAIINVDDGTVSALHFAGRYMLENYGVPGYELARDTRIIDSGVQFAGELPPKNNDLAPFWDDIESRPDPSDAPHDPNTSISVFTGNRSSSTQSHQMSHDDEITVEVPLRITISLGPAKLGAGSAGAPGPDADRHPGGVQNDPNGPDDDLIGEADYDIGESNGSGYDPDFLSEHVPVPRLPKKIANDTFELNGETLVDYTHFSVCQSKSRRLPRLVAWNIDGGDMKQLSRSGIRFILDRRIPQEYQAGNELYSRNAYDRGHVARRADLNWGPIREAKNANRDSFFFTNMTPQHEAFNQSSKGGLWGELENAIFADAKVDHLKISVMAGPIFKETDKKYRDVQIPDDFWKLIVFHDEEDDEFKVAAYIISQRDLVFSEGQVDDEFHLYQVSLTKLAEETGLDFDDIAEFDTHTEATETARGVGVREIKGRENLLG</sequence>
<dbReference type="SUPFAM" id="SSF50494">
    <property type="entry name" value="Trypsin-like serine proteases"/>
    <property type="match status" value="1"/>
</dbReference>
<dbReference type="PANTHER" id="PTHR13966:SF5">
    <property type="entry name" value="ENDONUCLEASE G, MITOCHONDRIAL"/>
    <property type="match status" value="1"/>
</dbReference>
<evidence type="ECO:0000256" key="4">
    <source>
        <dbReference type="ARBA" id="ARBA00022801"/>
    </source>
</evidence>
<evidence type="ECO:0000256" key="9">
    <source>
        <dbReference type="SAM" id="MobiDB-lite"/>
    </source>
</evidence>
<dbReference type="SMART" id="SM00892">
    <property type="entry name" value="Endonuclease_NS"/>
    <property type="match status" value="1"/>
</dbReference>
<dbReference type="GO" id="GO:0003676">
    <property type="term" value="F:nucleic acid binding"/>
    <property type="evidence" value="ECO:0007669"/>
    <property type="project" value="InterPro"/>
</dbReference>
<dbReference type="PANTHER" id="PTHR13966">
    <property type="entry name" value="ENDONUCLEASE RELATED"/>
    <property type="match status" value="1"/>
</dbReference>
<dbReference type="GO" id="GO:0046872">
    <property type="term" value="F:metal ion binding"/>
    <property type="evidence" value="ECO:0007669"/>
    <property type="project" value="UniProtKB-KW"/>
</dbReference>
<accession>A0A5C6BEM0</accession>
<dbReference type="Proteomes" id="UP000319908">
    <property type="component" value="Unassembled WGS sequence"/>
</dbReference>
<evidence type="ECO:0000256" key="3">
    <source>
        <dbReference type="ARBA" id="ARBA00022729"/>
    </source>
</evidence>
<comment type="caution">
    <text evidence="12">The sequence shown here is derived from an EMBL/GenBank/DDBJ whole genome shotgun (WGS) entry which is preliminary data.</text>
</comment>
<keyword evidence="13" id="KW-1185">Reference proteome</keyword>
<dbReference type="SMART" id="SM00477">
    <property type="entry name" value="NUC"/>
    <property type="match status" value="1"/>
</dbReference>
<dbReference type="EMBL" id="SJPU01000009">
    <property type="protein sequence ID" value="TWU09729.1"/>
    <property type="molecule type" value="Genomic_DNA"/>
</dbReference>
<organism evidence="12 13">
    <name type="scientific">Allorhodopirellula heiligendammensis</name>
    <dbReference type="NCBI Taxonomy" id="2714739"/>
    <lineage>
        <taxon>Bacteria</taxon>
        <taxon>Pseudomonadati</taxon>
        <taxon>Planctomycetota</taxon>
        <taxon>Planctomycetia</taxon>
        <taxon>Pirellulales</taxon>
        <taxon>Pirellulaceae</taxon>
        <taxon>Allorhodopirellula</taxon>
    </lineage>
</organism>
<dbReference type="GO" id="GO:0008236">
    <property type="term" value="F:serine-type peptidase activity"/>
    <property type="evidence" value="ECO:0007669"/>
    <property type="project" value="UniProtKB-KW"/>
</dbReference>
<dbReference type="SUPFAM" id="SSF54060">
    <property type="entry name" value="His-Me finger endonucleases"/>
    <property type="match status" value="1"/>
</dbReference>
<comment type="similarity">
    <text evidence="1 8">Belongs to the peptidase S1B family.</text>
</comment>
<feature type="region of interest" description="Disordered" evidence="9">
    <location>
        <begin position="349"/>
        <end position="392"/>
    </location>
</feature>
<reference evidence="12 13" key="1">
    <citation type="journal article" date="2020" name="Antonie Van Leeuwenhoek">
        <title>Rhodopirellula heiligendammensis sp. nov., Rhodopirellula pilleata sp. nov., and Rhodopirellula solitaria sp. nov. isolated from natural or artificial marine surfaces in Northern Germany and California, USA, and emended description of the genus Rhodopirellula.</title>
        <authorList>
            <person name="Kallscheuer N."/>
            <person name="Wiegand S."/>
            <person name="Jogler M."/>
            <person name="Boedeker C."/>
            <person name="Peeters S.H."/>
            <person name="Rast P."/>
            <person name="Heuer A."/>
            <person name="Jetten M.S.M."/>
            <person name="Rohde M."/>
            <person name="Jogler C."/>
        </authorList>
    </citation>
    <scope>NUCLEOTIDE SEQUENCE [LARGE SCALE GENOMIC DNA]</scope>
    <source>
        <strain evidence="12 13">Poly21</strain>
    </source>
</reference>
<keyword evidence="5 8" id="KW-0720">Serine protease</keyword>
<evidence type="ECO:0000313" key="12">
    <source>
        <dbReference type="EMBL" id="TWU09729.1"/>
    </source>
</evidence>
<dbReference type="Pfam" id="PF01223">
    <property type="entry name" value="Endonuclease_NS"/>
    <property type="match status" value="1"/>
</dbReference>
<feature type="compositionally biased region" description="Basic and acidic residues" evidence="9">
    <location>
        <begin position="356"/>
        <end position="367"/>
    </location>
</feature>
<keyword evidence="4 8" id="KW-0378">Hydrolase</keyword>
<dbReference type="PRINTS" id="PR00839">
    <property type="entry name" value="V8PROTEASE"/>
</dbReference>
<dbReference type="InterPro" id="IPR043504">
    <property type="entry name" value="Peptidase_S1_PA_chymotrypsin"/>
</dbReference>